<feature type="compositionally biased region" description="Low complexity" evidence="1">
    <location>
        <begin position="149"/>
        <end position="159"/>
    </location>
</feature>
<evidence type="ECO:0000313" key="4">
    <source>
        <dbReference type="Proteomes" id="UP000321353"/>
    </source>
</evidence>
<protein>
    <submittedName>
        <fullName evidence="3">Uncharacterized protein</fullName>
    </submittedName>
</protein>
<sequence precursor="true">MNRRFFASLIVVITTLAAVFLPEQQAVAGGNSGWGWAKPINKKLGLFYTSNKNANFSRNSTKKSTGYRHYHRRPAATKYVPAPSPQRLQHSVPQPVAPVPAPAVTPPPIPAAEASAGSQKQVSIWTADPISNSPGRLATTQTLPPPNVLPNTTTRPNVTANPVATGPLPHASTTDRIWQ</sequence>
<dbReference type="KEGG" id="smam:Mal15_29300"/>
<keyword evidence="2" id="KW-0732">Signal</keyword>
<reference evidence="3 4" key="1">
    <citation type="submission" date="2019-02" db="EMBL/GenBank/DDBJ databases">
        <title>Planctomycetal bacteria perform biofilm scaping via a novel small molecule.</title>
        <authorList>
            <person name="Jeske O."/>
            <person name="Boedeker C."/>
            <person name="Wiegand S."/>
            <person name="Breitling P."/>
            <person name="Kallscheuer N."/>
            <person name="Jogler M."/>
            <person name="Rohde M."/>
            <person name="Petersen J."/>
            <person name="Medema M.H."/>
            <person name="Surup F."/>
            <person name="Jogler C."/>
        </authorList>
    </citation>
    <scope>NUCLEOTIDE SEQUENCE [LARGE SCALE GENOMIC DNA]</scope>
    <source>
        <strain evidence="3 4">Mal15</strain>
    </source>
</reference>
<feature type="chain" id="PRO_5022696291" evidence="2">
    <location>
        <begin position="29"/>
        <end position="179"/>
    </location>
</feature>
<evidence type="ECO:0000256" key="1">
    <source>
        <dbReference type="SAM" id="MobiDB-lite"/>
    </source>
</evidence>
<dbReference type="RefSeq" id="WP_147868354.1">
    <property type="nucleotide sequence ID" value="NZ_CP036264.1"/>
</dbReference>
<feature type="compositionally biased region" description="Pro residues" evidence="1">
    <location>
        <begin position="95"/>
        <end position="110"/>
    </location>
</feature>
<organism evidence="3 4">
    <name type="scientific">Stieleria maiorica</name>
    <dbReference type="NCBI Taxonomy" id="2795974"/>
    <lineage>
        <taxon>Bacteria</taxon>
        <taxon>Pseudomonadati</taxon>
        <taxon>Planctomycetota</taxon>
        <taxon>Planctomycetia</taxon>
        <taxon>Pirellulales</taxon>
        <taxon>Pirellulaceae</taxon>
        <taxon>Stieleria</taxon>
    </lineage>
</organism>
<evidence type="ECO:0000313" key="3">
    <source>
        <dbReference type="EMBL" id="QEF98873.1"/>
    </source>
</evidence>
<dbReference type="Proteomes" id="UP000321353">
    <property type="component" value="Chromosome"/>
</dbReference>
<proteinExistence type="predicted"/>
<keyword evidence="4" id="KW-1185">Reference proteome</keyword>
<dbReference type="EMBL" id="CP036264">
    <property type="protein sequence ID" value="QEF98873.1"/>
    <property type="molecule type" value="Genomic_DNA"/>
</dbReference>
<feature type="region of interest" description="Disordered" evidence="1">
    <location>
        <begin position="78"/>
        <end position="179"/>
    </location>
</feature>
<dbReference type="AlphaFoldDB" id="A0A5B9MDK5"/>
<name>A0A5B9MDK5_9BACT</name>
<accession>A0A5B9MDK5</accession>
<feature type="signal peptide" evidence="2">
    <location>
        <begin position="1"/>
        <end position="28"/>
    </location>
</feature>
<gene>
    <name evidence="3" type="ORF">Mal15_29300</name>
</gene>
<evidence type="ECO:0000256" key="2">
    <source>
        <dbReference type="SAM" id="SignalP"/>
    </source>
</evidence>
<feature type="compositionally biased region" description="Polar residues" evidence="1">
    <location>
        <begin position="116"/>
        <end position="134"/>
    </location>
</feature>